<feature type="compositionally biased region" description="Polar residues" evidence="2">
    <location>
        <begin position="454"/>
        <end position="465"/>
    </location>
</feature>
<accession>M8BJ00</accession>
<dbReference type="InterPro" id="IPR031052">
    <property type="entry name" value="FHY3/FAR1"/>
</dbReference>
<organism evidence="3">
    <name type="scientific">Aegilops tauschii</name>
    <name type="common">Tausch's goatgrass</name>
    <name type="synonym">Aegilops squarrosa</name>
    <dbReference type="NCBI Taxonomy" id="37682"/>
    <lineage>
        <taxon>Eukaryota</taxon>
        <taxon>Viridiplantae</taxon>
        <taxon>Streptophyta</taxon>
        <taxon>Embryophyta</taxon>
        <taxon>Tracheophyta</taxon>
        <taxon>Spermatophyta</taxon>
        <taxon>Magnoliopsida</taxon>
        <taxon>Liliopsida</taxon>
        <taxon>Poales</taxon>
        <taxon>Poaceae</taxon>
        <taxon>BOP clade</taxon>
        <taxon>Pooideae</taxon>
        <taxon>Triticodae</taxon>
        <taxon>Triticeae</taxon>
        <taxon>Triticinae</taxon>
        <taxon>Aegilops</taxon>
    </lineage>
</organism>
<proteinExistence type="inferred from homology"/>
<dbReference type="Pfam" id="PF04434">
    <property type="entry name" value="SWIM"/>
    <property type="match status" value="1"/>
</dbReference>
<sequence length="465" mass="53935">MAYLDEKAKEDPDFFYRIRLDDEDRVRNMYWVDGAARRAYKHFRDCISFEATYLTNMYKMPCAPFIGINNHNQSLQSGCGLVRNEDTDGYVWLFKTFLECMGGLAPMNIITDQDFSMRASIEEVFPLAVHRHCRWHIIKKAKETLGLFFADRPDLHKAFELCVDHSLTVEEFERSWMAMIETYQTTQRSEGFNVVLKRYMSPGNSLLQFAKQYTALQQKILGSELQQEANTALKQPKLLTYLPMERQMSKIYTNTIFNKFQEEIRRASMYTAFQVDEHTFKVCSIMGMSDSEPEDPDKGRNYFVKASISEGEYYCQCCKFERDGIVCCHILKVMDLNVVTRMPRHFIRQRWNWDADDALAPQTSNAVLAVHDERPESTMEAVRHVVLTKNYVELIDEACKSDETARVAEKHRKALKRELDEIRKRKAEEALHRFPRTSSVPSSTGPSSENSEVGSGTASTQTQLY</sequence>
<evidence type="ECO:0000256" key="2">
    <source>
        <dbReference type="SAM" id="MobiDB-lite"/>
    </source>
</evidence>
<dbReference type="GO" id="GO:0005634">
    <property type="term" value="C:nucleus"/>
    <property type="evidence" value="ECO:0007669"/>
    <property type="project" value="UniProtKB-SubCell"/>
</dbReference>
<dbReference type="PANTHER" id="PTHR31669:SF296">
    <property type="entry name" value="PROTEIN FAR1-RELATED SEQUENCE"/>
    <property type="match status" value="1"/>
</dbReference>
<keyword evidence="1" id="KW-0539">Nucleus</keyword>
<dbReference type="PROSITE" id="PS50966">
    <property type="entry name" value="ZF_SWIM"/>
    <property type="match status" value="1"/>
</dbReference>
<protein>
    <recommendedName>
        <fullName evidence="1">Protein FAR1-RELATED SEQUENCE</fullName>
    </recommendedName>
</protein>
<dbReference type="GO" id="GO:0006355">
    <property type="term" value="P:regulation of DNA-templated transcription"/>
    <property type="evidence" value="ECO:0007669"/>
    <property type="project" value="UniProtKB-UniRule"/>
</dbReference>
<feature type="compositionally biased region" description="Low complexity" evidence="2">
    <location>
        <begin position="437"/>
        <end position="453"/>
    </location>
</feature>
<keyword evidence="1" id="KW-0862">Zinc</keyword>
<dbReference type="InterPro" id="IPR018289">
    <property type="entry name" value="MULE_transposase_dom"/>
</dbReference>
<comment type="similarity">
    <text evidence="1">Belongs to the FHY3/FAR1 family.</text>
</comment>
<dbReference type="GO" id="GO:0008270">
    <property type="term" value="F:zinc ion binding"/>
    <property type="evidence" value="ECO:0007669"/>
    <property type="project" value="UniProtKB-UniRule"/>
</dbReference>
<dbReference type="PANTHER" id="PTHR31669">
    <property type="entry name" value="PROTEIN FAR1-RELATED SEQUENCE 10-RELATED"/>
    <property type="match status" value="1"/>
</dbReference>
<dbReference type="AlphaFoldDB" id="M8BJ00"/>
<keyword evidence="1" id="KW-0863">Zinc-finger</keyword>
<feature type="region of interest" description="Disordered" evidence="2">
    <location>
        <begin position="426"/>
        <end position="465"/>
    </location>
</feature>
<keyword evidence="1" id="KW-0479">Metal-binding</keyword>
<dbReference type="Pfam" id="PF10551">
    <property type="entry name" value="MULE"/>
    <property type="match status" value="1"/>
</dbReference>
<reference evidence="3" key="1">
    <citation type="submission" date="2015-06" db="UniProtKB">
        <authorList>
            <consortium name="EnsemblPlants"/>
        </authorList>
    </citation>
    <scope>IDENTIFICATION</scope>
</reference>
<name>M8BJ00_AEGTA</name>
<comment type="function">
    <text evidence="1">Putative transcription activator involved in regulating light control of development.</text>
</comment>
<evidence type="ECO:0000313" key="3">
    <source>
        <dbReference type="EnsemblPlants" id="EMT21718"/>
    </source>
</evidence>
<dbReference type="InterPro" id="IPR007527">
    <property type="entry name" value="Znf_SWIM"/>
</dbReference>
<comment type="subcellular location">
    <subcellularLocation>
        <location evidence="1">Nucleus</location>
    </subcellularLocation>
</comment>
<evidence type="ECO:0000256" key="1">
    <source>
        <dbReference type="RuleBase" id="RU367018"/>
    </source>
</evidence>
<dbReference type="EnsemblPlants" id="EMT21718">
    <property type="protein sequence ID" value="EMT21718"/>
    <property type="gene ID" value="F775_03547"/>
</dbReference>